<dbReference type="Proteomes" id="UP000095284">
    <property type="component" value="Unplaced"/>
</dbReference>
<proteinExistence type="predicted"/>
<name>A0A1I7SHH9_BURXY</name>
<dbReference type="Proteomes" id="UP000582659">
    <property type="component" value="Unassembled WGS sequence"/>
</dbReference>
<evidence type="ECO:0000313" key="4">
    <source>
        <dbReference type="WBParaSite" id="BXY_1249600.1"/>
    </source>
</evidence>
<reference evidence="1" key="2">
    <citation type="submission" date="2020-09" db="EMBL/GenBank/DDBJ databases">
        <authorList>
            <person name="Kikuchi T."/>
        </authorList>
    </citation>
    <scope>NUCLEOTIDE SEQUENCE</scope>
    <source>
        <strain evidence="1">Ka4C1</strain>
    </source>
</reference>
<dbReference type="PANTHER" id="PTHR33995:SF13">
    <property type="entry name" value="CTCK DOMAIN-CONTAINING PROTEIN"/>
    <property type="match status" value="1"/>
</dbReference>
<dbReference type="OrthoDB" id="5799079at2759"/>
<accession>A0A1I7SHH9</accession>
<protein>
    <submittedName>
        <fullName evidence="1">(pine wood nematode) hypothetical protein</fullName>
    </submittedName>
</protein>
<evidence type="ECO:0000313" key="1">
    <source>
        <dbReference type="EMBL" id="CAD5229896.1"/>
    </source>
</evidence>
<dbReference type="EMBL" id="CAJFDI010000005">
    <property type="protein sequence ID" value="CAD5229896.1"/>
    <property type="molecule type" value="Genomic_DNA"/>
</dbReference>
<dbReference type="InterPro" id="IPR029034">
    <property type="entry name" value="Cystine-knot_cytokine"/>
</dbReference>
<dbReference type="SUPFAM" id="SSF57501">
    <property type="entry name" value="Cystine-knot cytokines"/>
    <property type="match status" value="1"/>
</dbReference>
<evidence type="ECO:0000313" key="2">
    <source>
        <dbReference type="Proteomes" id="UP000095284"/>
    </source>
</evidence>
<dbReference type="PANTHER" id="PTHR33995">
    <property type="entry name" value="PROTEIN CBG18546"/>
    <property type="match status" value="1"/>
</dbReference>
<organism evidence="2 4">
    <name type="scientific">Bursaphelenchus xylophilus</name>
    <name type="common">Pinewood nematode worm</name>
    <name type="synonym">Aphelenchoides xylophilus</name>
    <dbReference type="NCBI Taxonomy" id="6326"/>
    <lineage>
        <taxon>Eukaryota</taxon>
        <taxon>Metazoa</taxon>
        <taxon>Ecdysozoa</taxon>
        <taxon>Nematoda</taxon>
        <taxon>Chromadorea</taxon>
        <taxon>Rhabditida</taxon>
        <taxon>Tylenchina</taxon>
        <taxon>Tylenchomorpha</taxon>
        <taxon>Aphelenchoidea</taxon>
        <taxon>Aphelenchoididae</taxon>
        <taxon>Bursaphelenchus</taxon>
    </lineage>
</organism>
<dbReference type="Proteomes" id="UP000659654">
    <property type="component" value="Unassembled WGS sequence"/>
</dbReference>
<sequence length="171" mass="18967">MAETAGRTAQTQAAALGKAAKFWALELKALVKPLQTQQSFSSTTLLLISHRLPEKFITIGNCTVRGDEEVLDHEKLCSACQGIFVMSSDCFPSFLNAVNCGKDDGRCIFDHFTGYAQGKCMSKTLSFKVMHNRGTKDCEEWEFVYIDIPVACECFLSKTSFLDTIPNEDSQ</sequence>
<reference evidence="4" key="1">
    <citation type="submission" date="2016-11" db="UniProtKB">
        <authorList>
            <consortium name="WormBaseParasite"/>
        </authorList>
    </citation>
    <scope>IDENTIFICATION</scope>
</reference>
<keyword evidence="3" id="KW-1185">Reference proteome</keyword>
<gene>
    <name evidence="1" type="ORF">BXYJ_LOCUS10716</name>
</gene>
<dbReference type="EMBL" id="CAJFCV020000005">
    <property type="protein sequence ID" value="CAG9120678.1"/>
    <property type="molecule type" value="Genomic_DNA"/>
</dbReference>
<dbReference type="WBParaSite" id="BXY_1249600.1">
    <property type="protein sequence ID" value="BXY_1249600.1"/>
    <property type="gene ID" value="BXY_1249600"/>
</dbReference>
<evidence type="ECO:0000313" key="3">
    <source>
        <dbReference type="Proteomes" id="UP000659654"/>
    </source>
</evidence>
<dbReference type="AlphaFoldDB" id="A0A1I7SHH9"/>